<dbReference type="InterPro" id="IPR041802">
    <property type="entry name" value="MPP_YfcE"/>
</dbReference>
<dbReference type="Gene3D" id="3.60.21.10">
    <property type="match status" value="1"/>
</dbReference>
<feature type="domain" description="Calcineurin-like phosphoesterase" evidence="3">
    <location>
        <begin position="1"/>
        <end position="148"/>
    </location>
</feature>
<dbReference type="EC" id="3.1.4.-" evidence="2"/>
<dbReference type="NCBIfam" id="TIGR00040">
    <property type="entry name" value="yfcE"/>
    <property type="match status" value="1"/>
</dbReference>
<evidence type="ECO:0000256" key="1">
    <source>
        <dbReference type="ARBA" id="ARBA00008950"/>
    </source>
</evidence>
<dbReference type="InterPro" id="IPR029052">
    <property type="entry name" value="Metallo-depent_PP-like"/>
</dbReference>
<dbReference type="Pfam" id="PF12850">
    <property type="entry name" value="Metallophos_2"/>
    <property type="match status" value="1"/>
</dbReference>
<evidence type="ECO:0000259" key="3">
    <source>
        <dbReference type="Pfam" id="PF12850"/>
    </source>
</evidence>
<dbReference type="OrthoDB" id="9800565at2"/>
<gene>
    <name evidence="4" type="ORF">SAMN05192585_10513</name>
</gene>
<name>A0A1G9W1I1_9FIRM</name>
<comment type="cofactor">
    <cofactor evidence="2">
        <name>a divalent metal cation</name>
        <dbReference type="ChEBI" id="CHEBI:60240"/>
    </cofactor>
</comment>
<reference evidence="4 5" key="1">
    <citation type="submission" date="2016-10" db="EMBL/GenBank/DDBJ databases">
        <authorList>
            <person name="de Groot N.N."/>
        </authorList>
    </citation>
    <scope>NUCLEOTIDE SEQUENCE [LARGE SCALE GENOMIC DNA]</scope>
    <source>
        <strain evidence="4 5">CGMCC 1.5012</strain>
    </source>
</reference>
<dbReference type="Proteomes" id="UP000199182">
    <property type="component" value="Unassembled WGS sequence"/>
</dbReference>
<organism evidence="4 5">
    <name type="scientific">Acetanaerobacterium elongatum</name>
    <dbReference type="NCBI Taxonomy" id="258515"/>
    <lineage>
        <taxon>Bacteria</taxon>
        <taxon>Bacillati</taxon>
        <taxon>Bacillota</taxon>
        <taxon>Clostridia</taxon>
        <taxon>Eubacteriales</taxon>
        <taxon>Oscillospiraceae</taxon>
        <taxon>Acetanaerobacterium</taxon>
    </lineage>
</organism>
<dbReference type="GO" id="GO:0016787">
    <property type="term" value="F:hydrolase activity"/>
    <property type="evidence" value="ECO:0007669"/>
    <property type="project" value="UniProtKB-UniRule"/>
</dbReference>
<sequence length="158" mass="17293">MRIVVISDTHRSYRVLREIVEKHERDADLFLFAGDGERELEDIRDEFIRKTFLAVCGNCDFASLEPTRRIVMAGNVKIFLTHGHMYGVKGSTAGILSAARESGAEVAVYGHTHVAYAGYEDGIYLLNPGSAAQPRAGRPSYGIIDITAGGIVPLIVEL</sequence>
<evidence type="ECO:0000256" key="2">
    <source>
        <dbReference type="RuleBase" id="RU362039"/>
    </source>
</evidence>
<comment type="similarity">
    <text evidence="1 2">Belongs to the metallophosphoesterase superfamily. YfcE family.</text>
</comment>
<evidence type="ECO:0000313" key="4">
    <source>
        <dbReference type="EMBL" id="SDM78107.1"/>
    </source>
</evidence>
<proteinExistence type="inferred from homology"/>
<dbReference type="CDD" id="cd00841">
    <property type="entry name" value="MPP_YfcE"/>
    <property type="match status" value="1"/>
</dbReference>
<keyword evidence="2" id="KW-0479">Metal-binding</keyword>
<dbReference type="RefSeq" id="WP_092638129.1">
    <property type="nucleotide sequence ID" value="NZ_FNID01000005.1"/>
</dbReference>
<dbReference type="EMBL" id="FNID01000005">
    <property type="protein sequence ID" value="SDM78107.1"/>
    <property type="molecule type" value="Genomic_DNA"/>
</dbReference>
<dbReference type="InterPro" id="IPR024654">
    <property type="entry name" value="Calcineurin-like_PHP_lpxH"/>
</dbReference>
<dbReference type="STRING" id="258515.SAMN05192585_10513"/>
<accession>A0A1G9W1I1</accession>
<dbReference type="AlphaFoldDB" id="A0A1G9W1I1"/>
<dbReference type="InterPro" id="IPR000979">
    <property type="entry name" value="Phosphodiesterase_MJ0936/Vps29"/>
</dbReference>
<evidence type="ECO:0000313" key="5">
    <source>
        <dbReference type="Proteomes" id="UP000199182"/>
    </source>
</evidence>
<dbReference type="PANTHER" id="PTHR11124">
    <property type="entry name" value="VACUOLAR SORTING PROTEIN VPS29"/>
    <property type="match status" value="1"/>
</dbReference>
<dbReference type="SUPFAM" id="SSF56300">
    <property type="entry name" value="Metallo-dependent phosphatases"/>
    <property type="match status" value="1"/>
</dbReference>
<dbReference type="GO" id="GO:0046872">
    <property type="term" value="F:metal ion binding"/>
    <property type="evidence" value="ECO:0007669"/>
    <property type="project" value="UniProtKB-KW"/>
</dbReference>
<keyword evidence="5" id="KW-1185">Reference proteome</keyword>
<protein>
    <recommendedName>
        <fullName evidence="2">Phosphoesterase</fullName>
        <ecNumber evidence="2">3.1.4.-</ecNumber>
    </recommendedName>
</protein>